<dbReference type="InterPro" id="IPR000182">
    <property type="entry name" value="GNAT_dom"/>
</dbReference>
<dbReference type="Proteomes" id="UP000017753">
    <property type="component" value="Chromosome"/>
</dbReference>
<organism evidence="2 3">
    <name type="scientific">Pseudomonas putida S12</name>
    <dbReference type="NCBI Taxonomy" id="1215087"/>
    <lineage>
        <taxon>Bacteria</taxon>
        <taxon>Pseudomonadati</taxon>
        <taxon>Pseudomonadota</taxon>
        <taxon>Gammaproteobacteria</taxon>
        <taxon>Pseudomonadales</taxon>
        <taxon>Pseudomonadaceae</taxon>
        <taxon>Pseudomonas</taxon>
    </lineage>
</organism>
<protein>
    <recommendedName>
        <fullName evidence="1">N-acetyltransferase domain-containing protein</fullName>
    </recommendedName>
</protein>
<dbReference type="GO" id="GO:0016747">
    <property type="term" value="F:acyltransferase activity, transferring groups other than amino-acyl groups"/>
    <property type="evidence" value="ECO:0007669"/>
    <property type="project" value="InterPro"/>
</dbReference>
<proteinExistence type="predicted"/>
<dbReference type="InterPro" id="IPR016181">
    <property type="entry name" value="Acyl_CoA_acyltransferase"/>
</dbReference>
<dbReference type="Gene3D" id="3.40.630.30">
    <property type="match status" value="1"/>
</dbReference>
<dbReference type="Pfam" id="PF13302">
    <property type="entry name" value="Acetyltransf_3"/>
    <property type="match status" value="1"/>
</dbReference>
<accession>A0AA34WPM3</accession>
<gene>
    <name evidence="2" type="ORF">RPPX_01480</name>
</gene>
<dbReference type="AlphaFoldDB" id="A0AA34WPM3"/>
<reference evidence="2 3" key="1">
    <citation type="submission" date="2014-11" db="EMBL/GenBank/DDBJ databases">
        <title>Complete genome sequence of Pseudomonas putida S12 including megaplasmid pTTS12.</title>
        <authorList>
            <person name="Kuepper J."/>
            <person name="Ruijssenaars H.J."/>
            <person name="Blank L.M."/>
            <person name="de Winde J.H."/>
            <person name="Wierckx N."/>
        </authorList>
    </citation>
    <scope>NUCLEOTIDE SEQUENCE [LARGE SCALE GENOMIC DNA]</scope>
    <source>
        <strain evidence="2 3">S12</strain>
    </source>
</reference>
<dbReference type="SUPFAM" id="SSF55729">
    <property type="entry name" value="Acyl-CoA N-acyltransferases (Nat)"/>
    <property type="match status" value="1"/>
</dbReference>
<name>A0AA34WPM3_PSEPU</name>
<dbReference type="EMBL" id="CP009974">
    <property type="protein sequence ID" value="AJA12055.1"/>
    <property type="molecule type" value="Genomic_DNA"/>
</dbReference>
<feature type="domain" description="N-acetyltransferase" evidence="1">
    <location>
        <begin position="28"/>
        <end position="97"/>
    </location>
</feature>
<sequence>MDSLPILETSRLILTPLQLGDAPAIQQLIGSISLYDQPGNNRGFWLATEWQRNGYIREACVVINEYWFETLGRCVMQVPKAASNDRSRSVSVHEGMRLVGTEAGHFVCGAVLKEIWELSRDEWRQRAAVV</sequence>
<evidence type="ECO:0000259" key="1">
    <source>
        <dbReference type="Pfam" id="PF13302"/>
    </source>
</evidence>
<evidence type="ECO:0000313" key="3">
    <source>
        <dbReference type="Proteomes" id="UP000017753"/>
    </source>
</evidence>
<dbReference type="RefSeq" id="WP_019438871.1">
    <property type="nucleotide sequence ID" value="NZ_ALNR01000233.1"/>
</dbReference>
<reference evidence="2 3" key="2">
    <citation type="submission" date="2014-11" db="EMBL/GenBank/DDBJ databases">
        <title>Draft genome sequence of the solvent-tolerant Pseudomonas putida S12 including megaplasmid pTTS12.</title>
        <authorList>
            <person name="Wierckx N."/>
            <person name="Nijkamp J."/>
            <person name="Ballerstedt H."/>
            <person name="Siezen R.J."/>
            <person name="Wels M."/>
            <person name="de Ridder D."/>
            <person name="de Winde J.H."/>
            <person name="Ruijssenaars H.J."/>
        </authorList>
    </citation>
    <scope>NUCLEOTIDE SEQUENCE [LARGE SCALE GENOMIC DNA]</scope>
    <source>
        <strain evidence="2 3">S12</strain>
    </source>
</reference>
<evidence type="ECO:0000313" key="2">
    <source>
        <dbReference type="EMBL" id="AJA12055.1"/>
    </source>
</evidence>